<evidence type="ECO:0000313" key="2">
    <source>
        <dbReference type="Proteomes" id="UP001446871"/>
    </source>
</evidence>
<comment type="caution">
    <text evidence="1">The sequence shown here is derived from an EMBL/GenBank/DDBJ whole genome shotgun (WGS) entry which is preliminary data.</text>
</comment>
<evidence type="ECO:0000313" key="1">
    <source>
        <dbReference type="EMBL" id="KAK8047473.1"/>
    </source>
</evidence>
<keyword evidence="2" id="KW-1185">Reference proteome</keyword>
<name>A0ABR1TLE0_9PEZI</name>
<organism evidence="1 2">
    <name type="scientific">Apiospora saccharicola</name>
    <dbReference type="NCBI Taxonomy" id="335842"/>
    <lineage>
        <taxon>Eukaryota</taxon>
        <taxon>Fungi</taxon>
        <taxon>Dikarya</taxon>
        <taxon>Ascomycota</taxon>
        <taxon>Pezizomycotina</taxon>
        <taxon>Sordariomycetes</taxon>
        <taxon>Xylariomycetidae</taxon>
        <taxon>Amphisphaeriales</taxon>
        <taxon>Apiosporaceae</taxon>
        <taxon>Apiospora</taxon>
    </lineage>
</organism>
<dbReference type="EMBL" id="JAQQWM010000009">
    <property type="protein sequence ID" value="KAK8047473.1"/>
    <property type="molecule type" value="Genomic_DNA"/>
</dbReference>
<reference evidence="1 2" key="1">
    <citation type="submission" date="2023-01" db="EMBL/GenBank/DDBJ databases">
        <title>Analysis of 21 Apiospora genomes using comparative genomics revels a genus with tremendous synthesis potential of carbohydrate active enzymes and secondary metabolites.</title>
        <authorList>
            <person name="Sorensen T."/>
        </authorList>
    </citation>
    <scope>NUCLEOTIDE SEQUENCE [LARGE SCALE GENOMIC DNA]</scope>
    <source>
        <strain evidence="1 2">CBS 83171</strain>
    </source>
</reference>
<dbReference type="Proteomes" id="UP001446871">
    <property type="component" value="Unassembled WGS sequence"/>
</dbReference>
<protein>
    <submittedName>
        <fullName evidence="1">Uncharacterized protein</fullName>
    </submittedName>
</protein>
<proteinExistence type="predicted"/>
<sequence>MAPPRTNKFKFKNDLEEFIHPGDNELVVHTNIWDTAPRATRYLGFTDINELKRVIQTARAIHMARVIKVFNAKSSSGQAPAEVYNIWRQYPSDDDFRNAYRIDESTMMGYVNTGTFKRPENVDEKDKLKLI</sequence>
<accession>A0ABR1TLE0</accession>
<gene>
    <name evidence="1" type="ORF">PG996_015537</name>
</gene>